<organism evidence="2 3">
    <name type="scientific">Segatella copri</name>
    <dbReference type="NCBI Taxonomy" id="165179"/>
    <lineage>
        <taxon>Bacteria</taxon>
        <taxon>Pseudomonadati</taxon>
        <taxon>Bacteroidota</taxon>
        <taxon>Bacteroidia</taxon>
        <taxon>Bacteroidales</taxon>
        <taxon>Prevotellaceae</taxon>
        <taxon>Segatella</taxon>
    </lineage>
</organism>
<sequence length="277" mass="30888">MKIIRLTSLILFLGMTPTIMGQNSSTSVDEYECIYEYQVKNGKGSSDVTSTILQIGRNVAMFSDYTAFRADSAIACKAPESDIQKLKIQEMRNDMFFDQAVSQNVPKGKLTVYSVITPNYYSYTESGSPISWNFAEETDTVCGYTCQKAVGEYGGRTWTVWYSTEIPVSFGPWKLCGLPGLVLAAKDAEGIHQFKAITFRKSCTPMNLKPYANAIKTSREQFVKSKNKFEQNPMGNIPAESISEMTIEKYEDGGHSALVNGVVLRMRPNGYVPLELK</sequence>
<proteinExistence type="predicted"/>
<dbReference type="Pfam" id="PF09697">
    <property type="entry name" value="Porph_ging"/>
    <property type="match status" value="1"/>
</dbReference>
<evidence type="ECO:0000313" key="3">
    <source>
        <dbReference type="Proteomes" id="UP000261245"/>
    </source>
</evidence>
<dbReference type="AlphaFoldDB" id="A0AA92TEW3"/>
<feature type="signal peptide" evidence="1">
    <location>
        <begin position="1"/>
        <end position="21"/>
    </location>
</feature>
<evidence type="ECO:0000256" key="1">
    <source>
        <dbReference type="SAM" id="SignalP"/>
    </source>
</evidence>
<gene>
    <name evidence="2" type="ORF">DXB80_04250</name>
</gene>
<dbReference type="InterPro" id="IPR005901">
    <property type="entry name" value="GLPGLI"/>
</dbReference>
<dbReference type="NCBIfam" id="TIGR01200">
    <property type="entry name" value="GLPGLI"/>
    <property type="match status" value="1"/>
</dbReference>
<dbReference type="RefSeq" id="WP_117727470.1">
    <property type="nucleotide sequence ID" value="NZ_QRSU01000048.1"/>
</dbReference>
<dbReference type="EMBL" id="QSUC01000007">
    <property type="protein sequence ID" value="RGN11185.1"/>
    <property type="molecule type" value="Genomic_DNA"/>
</dbReference>
<protein>
    <submittedName>
        <fullName evidence="2">GLPGLI family protein</fullName>
    </submittedName>
</protein>
<reference evidence="2 3" key="1">
    <citation type="submission" date="2018-08" db="EMBL/GenBank/DDBJ databases">
        <title>A genome reference for cultivated species of the human gut microbiota.</title>
        <authorList>
            <person name="Zou Y."/>
            <person name="Xue W."/>
            <person name="Luo G."/>
        </authorList>
    </citation>
    <scope>NUCLEOTIDE SEQUENCE [LARGE SCALE GENOMIC DNA]</scope>
    <source>
        <strain evidence="2 3">OM06-11</strain>
    </source>
</reference>
<accession>A0AA92TEW3</accession>
<dbReference type="Proteomes" id="UP000261245">
    <property type="component" value="Unassembled WGS sequence"/>
</dbReference>
<name>A0AA92TEW3_9BACT</name>
<feature type="chain" id="PRO_5043279175" evidence="1">
    <location>
        <begin position="22"/>
        <end position="277"/>
    </location>
</feature>
<evidence type="ECO:0000313" key="2">
    <source>
        <dbReference type="EMBL" id="RGN11185.1"/>
    </source>
</evidence>
<comment type="caution">
    <text evidence="2">The sequence shown here is derived from an EMBL/GenBank/DDBJ whole genome shotgun (WGS) entry which is preliminary data.</text>
</comment>
<keyword evidence="1" id="KW-0732">Signal</keyword>